<dbReference type="RefSeq" id="WP_265764334.1">
    <property type="nucleotide sequence ID" value="NZ_JAGGJA010000001.1"/>
</dbReference>
<feature type="domain" description="Cyclic nucleotide-binding" evidence="1">
    <location>
        <begin position="26"/>
        <end position="113"/>
    </location>
</feature>
<sequence length="187" mass="22130">MHDFLKSLGILTDLEIEELSTYSHPRTLEKNEFLIREDSICQEVAFIKKGIMRSFYTDENGEEITYCITFSKNFMTAYSSLITGNPTPENIQAITQTELRIIRNGDIQKLTDKSANWLKLQKFFAEQEYLELEKRIFAFQKENARQRYIDLMQEHPKYIQQIPLQYLASYLGISQRHLSRIRKDLAF</sequence>
<name>A0ABT3PKE0_9BACT</name>
<dbReference type="InterPro" id="IPR018490">
    <property type="entry name" value="cNMP-bd_dom_sf"/>
</dbReference>
<organism evidence="2 3">
    <name type="scientific">Fodinibius salsisoli</name>
    <dbReference type="NCBI Taxonomy" id="2820877"/>
    <lineage>
        <taxon>Bacteria</taxon>
        <taxon>Pseudomonadati</taxon>
        <taxon>Balneolota</taxon>
        <taxon>Balneolia</taxon>
        <taxon>Balneolales</taxon>
        <taxon>Balneolaceae</taxon>
        <taxon>Fodinibius</taxon>
    </lineage>
</organism>
<evidence type="ECO:0000313" key="2">
    <source>
        <dbReference type="EMBL" id="MCW9705669.1"/>
    </source>
</evidence>
<proteinExistence type="predicted"/>
<dbReference type="EMBL" id="JAGGJA010000001">
    <property type="protein sequence ID" value="MCW9705669.1"/>
    <property type="molecule type" value="Genomic_DNA"/>
</dbReference>
<accession>A0ABT3PKE0</accession>
<evidence type="ECO:0000313" key="3">
    <source>
        <dbReference type="Proteomes" id="UP001207918"/>
    </source>
</evidence>
<gene>
    <name evidence="2" type="ORF">J6I44_02320</name>
</gene>
<evidence type="ECO:0000259" key="1">
    <source>
        <dbReference type="Pfam" id="PF00027"/>
    </source>
</evidence>
<dbReference type="Proteomes" id="UP001207918">
    <property type="component" value="Unassembled WGS sequence"/>
</dbReference>
<dbReference type="InterPro" id="IPR014710">
    <property type="entry name" value="RmlC-like_jellyroll"/>
</dbReference>
<keyword evidence="3" id="KW-1185">Reference proteome</keyword>
<dbReference type="Gene3D" id="2.60.120.10">
    <property type="entry name" value="Jelly Rolls"/>
    <property type="match status" value="1"/>
</dbReference>
<protein>
    <submittedName>
        <fullName evidence="2">Crp/Fnr family transcriptional regulator</fullName>
    </submittedName>
</protein>
<comment type="caution">
    <text evidence="2">The sequence shown here is derived from an EMBL/GenBank/DDBJ whole genome shotgun (WGS) entry which is preliminary data.</text>
</comment>
<dbReference type="Pfam" id="PF00027">
    <property type="entry name" value="cNMP_binding"/>
    <property type="match status" value="1"/>
</dbReference>
<dbReference type="InterPro" id="IPR000595">
    <property type="entry name" value="cNMP-bd_dom"/>
</dbReference>
<reference evidence="2 3" key="1">
    <citation type="submission" date="2021-03" db="EMBL/GenBank/DDBJ databases">
        <title>Aliifodinibius sp. nov., a new bacterium isolated from saline soil.</title>
        <authorList>
            <person name="Galisteo C."/>
            <person name="De La Haba R."/>
            <person name="Sanchez-Porro C."/>
            <person name="Ventosa A."/>
        </authorList>
    </citation>
    <scope>NUCLEOTIDE SEQUENCE [LARGE SCALE GENOMIC DNA]</scope>
    <source>
        <strain evidence="2 3">1BSP15-2V2</strain>
    </source>
</reference>
<dbReference type="SUPFAM" id="SSF51206">
    <property type="entry name" value="cAMP-binding domain-like"/>
    <property type="match status" value="1"/>
</dbReference>